<organism evidence="1 2">
    <name type="scientific">Affinibrenneria salicis</name>
    <dbReference type="NCBI Taxonomy" id="2590031"/>
    <lineage>
        <taxon>Bacteria</taxon>
        <taxon>Pseudomonadati</taxon>
        <taxon>Pseudomonadota</taxon>
        <taxon>Gammaproteobacteria</taxon>
        <taxon>Enterobacterales</taxon>
        <taxon>Pectobacteriaceae</taxon>
        <taxon>Affinibrenneria</taxon>
    </lineage>
</organism>
<comment type="caution">
    <text evidence="1">The sequence shown here is derived from an EMBL/GenBank/DDBJ whole genome shotgun (WGS) entry which is preliminary data.</text>
</comment>
<evidence type="ECO:0000313" key="1">
    <source>
        <dbReference type="EMBL" id="KAA8997631.1"/>
    </source>
</evidence>
<dbReference type="OrthoDB" id="6432251at2"/>
<evidence type="ECO:0000313" key="2">
    <source>
        <dbReference type="Proteomes" id="UP000335415"/>
    </source>
</evidence>
<reference evidence="1 2" key="1">
    <citation type="submission" date="2019-09" db="EMBL/GenBank/DDBJ databases">
        <authorList>
            <person name="Li Y."/>
        </authorList>
    </citation>
    <scope>NUCLEOTIDE SEQUENCE [LARGE SCALE GENOMIC DNA]</scope>
    <source>
        <strain evidence="1 2">L3-3HA</strain>
    </source>
</reference>
<dbReference type="AlphaFoldDB" id="A0A5J5FVP5"/>
<name>A0A5J5FVP5_9GAMM</name>
<dbReference type="GO" id="GO:0003677">
    <property type="term" value="F:DNA binding"/>
    <property type="evidence" value="ECO:0007669"/>
    <property type="project" value="InterPro"/>
</dbReference>
<dbReference type="InterPro" id="IPR016032">
    <property type="entry name" value="Sig_transdc_resp-reg_C-effctor"/>
</dbReference>
<accession>A0A5J5FVP5</accession>
<keyword evidence="2" id="KW-1185">Reference proteome</keyword>
<dbReference type="Proteomes" id="UP000335415">
    <property type="component" value="Unassembled WGS sequence"/>
</dbReference>
<dbReference type="GO" id="GO:0006355">
    <property type="term" value="P:regulation of DNA-templated transcription"/>
    <property type="evidence" value="ECO:0007669"/>
    <property type="project" value="InterPro"/>
</dbReference>
<gene>
    <name evidence="1" type="ORF">FJU30_17805</name>
</gene>
<protein>
    <submittedName>
        <fullName evidence="1">Uncharacterized protein</fullName>
    </submittedName>
</protein>
<sequence>MCQPKIIIVTSCNYYYQTVKYLCDDIIHQSEAVMCYPIPELENNDAKHVSRIPRADCLIFVLLTVRDLDFFLRFASDERNAGAISKRRLLVLGKSNLLALLIRCYKNIEPLLLATERCTVQSLDHFLCERLRQPTAGAAFGIKSILARCQMAVFISLLSGRQAKYAAQERNRSIKTIYAQRHEVLKKLNCHKLQDIYRYL</sequence>
<proteinExistence type="predicted"/>
<dbReference type="SUPFAM" id="SSF46894">
    <property type="entry name" value="C-terminal effector domain of the bipartite response regulators"/>
    <property type="match status" value="1"/>
</dbReference>
<dbReference type="EMBL" id="VYKJ01000010">
    <property type="protein sequence ID" value="KAA8997631.1"/>
    <property type="molecule type" value="Genomic_DNA"/>
</dbReference>